<dbReference type="InterPro" id="IPR001279">
    <property type="entry name" value="Metallo-B-lactamas"/>
</dbReference>
<dbReference type="Proteomes" id="UP000186513">
    <property type="component" value="Unassembled WGS sequence"/>
</dbReference>
<dbReference type="GO" id="GO:0046872">
    <property type="term" value="F:metal ion binding"/>
    <property type="evidence" value="ECO:0007669"/>
    <property type="project" value="UniProtKB-KW"/>
</dbReference>
<dbReference type="CDD" id="cd07720">
    <property type="entry name" value="OPHC2-like_MBL-fold"/>
    <property type="match status" value="1"/>
</dbReference>
<dbReference type="SMART" id="SM00849">
    <property type="entry name" value="Lactamase_B"/>
    <property type="match status" value="1"/>
</dbReference>
<proteinExistence type="inferred from homology"/>
<feature type="domain" description="Metallo-beta-lactamase" evidence="6">
    <location>
        <begin position="97"/>
        <end position="303"/>
    </location>
</feature>
<dbReference type="Gene3D" id="3.60.15.10">
    <property type="entry name" value="Ribonuclease Z/Hydroxyacylglutathione hydrolase-like"/>
    <property type="match status" value="1"/>
</dbReference>
<dbReference type="PANTHER" id="PTHR42978:SF6">
    <property type="entry name" value="QUORUM-QUENCHING LACTONASE YTNP-RELATED"/>
    <property type="match status" value="1"/>
</dbReference>
<evidence type="ECO:0000256" key="5">
    <source>
        <dbReference type="SAM" id="SignalP"/>
    </source>
</evidence>
<keyword evidence="5" id="KW-0732">Signal</keyword>
<dbReference type="PANTHER" id="PTHR42978">
    <property type="entry name" value="QUORUM-QUENCHING LACTONASE YTNP-RELATED-RELATED"/>
    <property type="match status" value="1"/>
</dbReference>
<dbReference type="GO" id="GO:0016787">
    <property type="term" value="F:hydrolase activity"/>
    <property type="evidence" value="ECO:0007669"/>
    <property type="project" value="UniProtKB-KW"/>
</dbReference>
<dbReference type="AlphaFoldDB" id="A0A1K2HQY3"/>
<keyword evidence="2" id="KW-0479">Metal-binding</keyword>
<name>A0A1K2HQY3_9NEIS</name>
<dbReference type="InterPro" id="IPR036866">
    <property type="entry name" value="RibonucZ/Hydroxyglut_hydro"/>
</dbReference>
<dbReference type="STRING" id="1121279.SAMN02745887_03377"/>
<protein>
    <submittedName>
        <fullName evidence="7">Glyoxylase, beta-lactamase superfamily II</fullName>
    </submittedName>
</protein>
<evidence type="ECO:0000259" key="6">
    <source>
        <dbReference type="SMART" id="SM00849"/>
    </source>
</evidence>
<dbReference type="InterPro" id="IPR051013">
    <property type="entry name" value="MBL_superfamily_lactonases"/>
</dbReference>
<feature type="signal peptide" evidence="5">
    <location>
        <begin position="1"/>
        <end position="33"/>
    </location>
</feature>
<organism evidence="7 8">
    <name type="scientific">Chitinimonas taiwanensis DSM 18899</name>
    <dbReference type="NCBI Taxonomy" id="1121279"/>
    <lineage>
        <taxon>Bacteria</taxon>
        <taxon>Pseudomonadati</taxon>
        <taxon>Pseudomonadota</taxon>
        <taxon>Betaproteobacteria</taxon>
        <taxon>Neisseriales</taxon>
        <taxon>Chitinibacteraceae</taxon>
        <taxon>Chitinimonas</taxon>
    </lineage>
</organism>
<evidence type="ECO:0000256" key="2">
    <source>
        <dbReference type="ARBA" id="ARBA00022723"/>
    </source>
</evidence>
<dbReference type="SUPFAM" id="SSF56281">
    <property type="entry name" value="Metallo-hydrolase/oxidoreductase"/>
    <property type="match status" value="1"/>
</dbReference>
<keyword evidence="3" id="KW-0378">Hydrolase</keyword>
<dbReference type="OrthoDB" id="5443440at2"/>
<evidence type="ECO:0000256" key="3">
    <source>
        <dbReference type="ARBA" id="ARBA00022801"/>
    </source>
</evidence>
<comment type="similarity">
    <text evidence="1">Belongs to the metallo-beta-lactamase superfamily.</text>
</comment>
<evidence type="ECO:0000256" key="4">
    <source>
        <dbReference type="ARBA" id="ARBA00022833"/>
    </source>
</evidence>
<gene>
    <name evidence="7" type="ORF">SAMN02745887_03377</name>
</gene>
<sequence length="333" mass="35957">MSAPLRRITQASLLALGLSAVTLAVATTQLAHAAPPEQQRVQVPGFYRMALGDFEVTALYDGYIDLDQKILKHTSARDLQSLLARMFIDTSKGMQTAVNVYLVHTGSQLVLVDAGAAQCFGPTLGNLRANIEAAGYRLEQVDSVLLTHLHADHACGLSTPDGQMAFPNAQVWAAQAEADFWLSEAVAAKAPAEAQGFFKLARQSVAPYQAAGRFHTFKPGENPLPALRVMPTPGHTPGHSSFLFSSKAQSLLVWGDIVHSHASQFARPEIAIEFDIDSQQAVATRKQLFAAASRDKLWVAGAHLPFPGLGHVRAEAKGYAWVPIEYGPLRSDR</sequence>
<evidence type="ECO:0000313" key="7">
    <source>
        <dbReference type="EMBL" id="SFZ79117.1"/>
    </source>
</evidence>
<evidence type="ECO:0000256" key="1">
    <source>
        <dbReference type="ARBA" id="ARBA00007749"/>
    </source>
</evidence>
<accession>A0A1K2HQY3</accession>
<reference evidence="7 8" key="1">
    <citation type="submission" date="2016-11" db="EMBL/GenBank/DDBJ databases">
        <authorList>
            <person name="Jaros S."/>
            <person name="Januszkiewicz K."/>
            <person name="Wedrychowicz H."/>
        </authorList>
    </citation>
    <scope>NUCLEOTIDE SEQUENCE [LARGE SCALE GENOMIC DNA]</scope>
    <source>
        <strain evidence="7 8">DSM 18899</strain>
    </source>
</reference>
<evidence type="ECO:0000313" key="8">
    <source>
        <dbReference type="Proteomes" id="UP000186513"/>
    </source>
</evidence>
<keyword evidence="8" id="KW-1185">Reference proteome</keyword>
<dbReference type="RefSeq" id="WP_072429863.1">
    <property type="nucleotide sequence ID" value="NZ_FPKR01000015.1"/>
</dbReference>
<keyword evidence="4" id="KW-0862">Zinc</keyword>
<dbReference type="Pfam" id="PF00753">
    <property type="entry name" value="Lactamase_B"/>
    <property type="match status" value="1"/>
</dbReference>
<dbReference type="EMBL" id="FPKR01000015">
    <property type="protein sequence ID" value="SFZ79117.1"/>
    <property type="molecule type" value="Genomic_DNA"/>
</dbReference>
<feature type="chain" id="PRO_5012205148" evidence="5">
    <location>
        <begin position="34"/>
        <end position="333"/>
    </location>
</feature>